<gene>
    <name evidence="1" type="ORF">HPB52_000515</name>
</gene>
<dbReference type="PANTHER" id="PTHR33198:SF19">
    <property type="entry name" value="CCHC-TYPE DOMAIN-CONTAINING PROTEIN"/>
    <property type="match status" value="1"/>
</dbReference>
<dbReference type="EMBL" id="JABSTV010001248">
    <property type="protein sequence ID" value="KAH7967588.1"/>
    <property type="molecule type" value="Genomic_DNA"/>
</dbReference>
<accession>A0A9D4T2K3</accession>
<reference evidence="1" key="1">
    <citation type="journal article" date="2020" name="Cell">
        <title>Large-Scale Comparative Analyses of Tick Genomes Elucidate Their Genetic Diversity and Vector Capacities.</title>
        <authorList>
            <consortium name="Tick Genome and Microbiome Consortium (TIGMIC)"/>
            <person name="Jia N."/>
            <person name="Wang J."/>
            <person name="Shi W."/>
            <person name="Du L."/>
            <person name="Sun Y."/>
            <person name="Zhan W."/>
            <person name="Jiang J.F."/>
            <person name="Wang Q."/>
            <person name="Zhang B."/>
            <person name="Ji P."/>
            <person name="Bell-Sakyi L."/>
            <person name="Cui X.M."/>
            <person name="Yuan T.T."/>
            <person name="Jiang B.G."/>
            <person name="Yang W.F."/>
            <person name="Lam T.T."/>
            <person name="Chang Q.C."/>
            <person name="Ding S.J."/>
            <person name="Wang X.J."/>
            <person name="Zhu J.G."/>
            <person name="Ruan X.D."/>
            <person name="Zhao L."/>
            <person name="Wei J.T."/>
            <person name="Ye R.Z."/>
            <person name="Que T.C."/>
            <person name="Du C.H."/>
            <person name="Zhou Y.H."/>
            <person name="Cheng J.X."/>
            <person name="Dai P.F."/>
            <person name="Guo W.B."/>
            <person name="Han X.H."/>
            <person name="Huang E.J."/>
            <person name="Li L.F."/>
            <person name="Wei W."/>
            <person name="Gao Y.C."/>
            <person name="Liu J.Z."/>
            <person name="Shao H.Z."/>
            <person name="Wang X."/>
            <person name="Wang C.C."/>
            <person name="Yang T.C."/>
            <person name="Huo Q.B."/>
            <person name="Li W."/>
            <person name="Chen H.Y."/>
            <person name="Chen S.E."/>
            <person name="Zhou L.G."/>
            <person name="Ni X.B."/>
            <person name="Tian J.H."/>
            <person name="Sheng Y."/>
            <person name="Liu T."/>
            <person name="Pan Y.S."/>
            <person name="Xia L.Y."/>
            <person name="Li J."/>
            <person name="Zhao F."/>
            <person name="Cao W.C."/>
        </authorList>
    </citation>
    <scope>NUCLEOTIDE SEQUENCE</scope>
    <source>
        <strain evidence="1">Rsan-2018</strain>
    </source>
</reference>
<dbReference type="AlphaFoldDB" id="A0A9D4T2K3"/>
<comment type="caution">
    <text evidence="1">The sequence shown here is derived from an EMBL/GenBank/DDBJ whole genome shotgun (WGS) entry which is preliminary data.</text>
</comment>
<evidence type="ECO:0000313" key="1">
    <source>
        <dbReference type="EMBL" id="KAH7967588.1"/>
    </source>
</evidence>
<organism evidence="1 2">
    <name type="scientific">Rhipicephalus sanguineus</name>
    <name type="common">Brown dog tick</name>
    <name type="synonym">Ixodes sanguineus</name>
    <dbReference type="NCBI Taxonomy" id="34632"/>
    <lineage>
        <taxon>Eukaryota</taxon>
        <taxon>Metazoa</taxon>
        <taxon>Ecdysozoa</taxon>
        <taxon>Arthropoda</taxon>
        <taxon>Chelicerata</taxon>
        <taxon>Arachnida</taxon>
        <taxon>Acari</taxon>
        <taxon>Parasitiformes</taxon>
        <taxon>Ixodida</taxon>
        <taxon>Ixodoidea</taxon>
        <taxon>Ixodidae</taxon>
        <taxon>Rhipicephalinae</taxon>
        <taxon>Rhipicephalus</taxon>
        <taxon>Rhipicephalus</taxon>
    </lineage>
</organism>
<keyword evidence="2" id="KW-1185">Reference proteome</keyword>
<protein>
    <submittedName>
        <fullName evidence="1">Uncharacterized protein</fullName>
    </submittedName>
</protein>
<dbReference type="PANTHER" id="PTHR33198">
    <property type="entry name" value="ANK_REP_REGION DOMAIN-CONTAINING PROTEIN-RELATED"/>
    <property type="match status" value="1"/>
</dbReference>
<name>A0A9D4T2K3_RHISA</name>
<dbReference type="Proteomes" id="UP000821837">
    <property type="component" value="Unassembled WGS sequence"/>
</dbReference>
<sequence>MRNHVAPSSEDTSDAKLVVLQQHYALKRSVVTKRYHFYRRNQEPNEIIVQFHVESKRLAAACSCRTFLQEAVRERLIAGLRSETIRCHLLTFPDDEVTWDRAHKVANAMEAAQKDTQDVLFDNAGAGNANAKDA</sequence>
<dbReference type="VEuPathDB" id="VectorBase:RSAN_046323"/>
<reference evidence="1" key="2">
    <citation type="submission" date="2021-09" db="EMBL/GenBank/DDBJ databases">
        <authorList>
            <person name="Jia N."/>
            <person name="Wang J."/>
            <person name="Shi W."/>
            <person name="Du L."/>
            <person name="Sun Y."/>
            <person name="Zhan W."/>
            <person name="Jiang J."/>
            <person name="Wang Q."/>
            <person name="Zhang B."/>
            <person name="Ji P."/>
            <person name="Sakyi L.B."/>
            <person name="Cui X."/>
            <person name="Yuan T."/>
            <person name="Jiang B."/>
            <person name="Yang W."/>
            <person name="Lam T.T.-Y."/>
            <person name="Chang Q."/>
            <person name="Ding S."/>
            <person name="Wang X."/>
            <person name="Zhu J."/>
            <person name="Ruan X."/>
            <person name="Zhao L."/>
            <person name="Wei J."/>
            <person name="Que T."/>
            <person name="Du C."/>
            <person name="Cheng J."/>
            <person name="Dai P."/>
            <person name="Han X."/>
            <person name="Huang E."/>
            <person name="Gao Y."/>
            <person name="Liu J."/>
            <person name="Shao H."/>
            <person name="Ye R."/>
            <person name="Li L."/>
            <person name="Wei W."/>
            <person name="Wang X."/>
            <person name="Wang C."/>
            <person name="Huo Q."/>
            <person name="Li W."/>
            <person name="Guo W."/>
            <person name="Chen H."/>
            <person name="Chen S."/>
            <person name="Zhou L."/>
            <person name="Zhou L."/>
            <person name="Ni X."/>
            <person name="Tian J."/>
            <person name="Zhou Y."/>
            <person name="Sheng Y."/>
            <person name="Liu T."/>
            <person name="Pan Y."/>
            <person name="Xia L."/>
            <person name="Li J."/>
            <person name="Zhao F."/>
            <person name="Cao W."/>
        </authorList>
    </citation>
    <scope>NUCLEOTIDE SEQUENCE</scope>
    <source>
        <strain evidence="1">Rsan-2018</strain>
        <tissue evidence="1">Larvae</tissue>
    </source>
</reference>
<evidence type="ECO:0000313" key="2">
    <source>
        <dbReference type="Proteomes" id="UP000821837"/>
    </source>
</evidence>
<proteinExistence type="predicted"/>